<keyword evidence="1" id="KW-1133">Transmembrane helix</keyword>
<feature type="transmembrane region" description="Helical" evidence="1">
    <location>
        <begin position="50"/>
        <end position="69"/>
    </location>
</feature>
<keyword evidence="1" id="KW-0812">Transmembrane</keyword>
<feature type="transmembrane region" description="Helical" evidence="1">
    <location>
        <begin position="201"/>
        <end position="223"/>
    </location>
</feature>
<feature type="transmembrane region" description="Helical" evidence="1">
    <location>
        <begin position="320"/>
        <end position="344"/>
    </location>
</feature>
<comment type="caution">
    <text evidence="2">The sequence shown here is derived from an EMBL/GenBank/DDBJ whole genome shotgun (WGS) entry which is preliminary data.</text>
</comment>
<sequence>MLTPIAAAVLGLGTAWSLYPNGGVTIGHATALAMGPVVLTATRRWKQGRMCLAFLALWLLAAALTEVIVHDPLGHMVYALCRPLTVALSFCAGMWAFQQHDKVKNTYIVSLAVGLVGGIAFVSTAGLEADPWKYGYGPVGSLGAVLLSATLQSRGKRVLAASVMLAVALLNVELGFRSEFLIDSLAGAVGVLASRGGSGTAWKRCMLIGASICALAGVIYVSYGHIASSGRLGVQQEAKWDAQSHIEGGALLGARPAFVASSAVIEDSPLAGRGVAPQVSRETQAAFMEKMDAIGVTVHEGLTHYYFSRGLFLHSVLFQLWAETGILVLPGLLFPVLLVLWALIAAVRAGSGPAALIFSLAVGRLGWDLLFSPWPRLQGVYLGTAAAAAVIYLRAVP</sequence>
<accession>A0ABT1PPU6</accession>
<keyword evidence="1" id="KW-0472">Membrane</keyword>
<gene>
    <name evidence="2" type="ORF">NGB36_03545</name>
</gene>
<keyword evidence="3" id="KW-1185">Reference proteome</keyword>
<evidence type="ECO:0000256" key="1">
    <source>
        <dbReference type="SAM" id="Phobius"/>
    </source>
</evidence>
<name>A0ABT1PPU6_9ACTN</name>
<dbReference type="EMBL" id="JANFNG010000002">
    <property type="protein sequence ID" value="MCQ4079694.1"/>
    <property type="molecule type" value="Genomic_DNA"/>
</dbReference>
<dbReference type="Proteomes" id="UP001057702">
    <property type="component" value="Unassembled WGS sequence"/>
</dbReference>
<feature type="transmembrane region" description="Helical" evidence="1">
    <location>
        <begin position="379"/>
        <end position="396"/>
    </location>
</feature>
<feature type="transmembrane region" description="Helical" evidence="1">
    <location>
        <begin position="133"/>
        <end position="151"/>
    </location>
</feature>
<evidence type="ECO:0000313" key="2">
    <source>
        <dbReference type="EMBL" id="MCQ4079694.1"/>
    </source>
</evidence>
<protein>
    <submittedName>
        <fullName evidence="2">Uncharacterized protein</fullName>
    </submittedName>
</protein>
<feature type="transmembrane region" description="Helical" evidence="1">
    <location>
        <begin position="25"/>
        <end position="43"/>
    </location>
</feature>
<evidence type="ECO:0000313" key="3">
    <source>
        <dbReference type="Proteomes" id="UP001057702"/>
    </source>
</evidence>
<proteinExistence type="predicted"/>
<organism evidence="2 3">
    <name type="scientific">Streptomyces humicola</name>
    <dbReference type="NCBI Taxonomy" id="2953240"/>
    <lineage>
        <taxon>Bacteria</taxon>
        <taxon>Bacillati</taxon>
        <taxon>Actinomycetota</taxon>
        <taxon>Actinomycetes</taxon>
        <taxon>Kitasatosporales</taxon>
        <taxon>Streptomycetaceae</taxon>
        <taxon>Streptomyces</taxon>
    </lineage>
</organism>
<feature type="transmembrane region" description="Helical" evidence="1">
    <location>
        <begin position="350"/>
        <end position="367"/>
    </location>
</feature>
<feature type="transmembrane region" description="Helical" evidence="1">
    <location>
        <begin position="75"/>
        <end position="95"/>
    </location>
</feature>
<feature type="transmembrane region" description="Helical" evidence="1">
    <location>
        <begin position="107"/>
        <end position="127"/>
    </location>
</feature>
<reference evidence="2" key="1">
    <citation type="submission" date="2022-06" db="EMBL/GenBank/DDBJ databases">
        <title>Draft genome sequence of Streptomyces sp. RB6PN25 isolated from peat swamp forest in Thailand.</title>
        <authorList>
            <person name="Duangmal K."/>
            <person name="Klaysubun C."/>
        </authorList>
    </citation>
    <scope>NUCLEOTIDE SEQUENCE</scope>
    <source>
        <strain evidence="2">RB6PN25</strain>
    </source>
</reference>
<dbReference type="RefSeq" id="WP_255918567.1">
    <property type="nucleotide sequence ID" value="NZ_JANFNG010000002.1"/>
</dbReference>